<dbReference type="Gene3D" id="3.40.50.1820">
    <property type="entry name" value="alpha/beta hydrolase"/>
    <property type="match status" value="1"/>
</dbReference>
<proteinExistence type="predicted"/>
<dbReference type="Proteomes" id="UP000224006">
    <property type="component" value="Unassembled WGS sequence"/>
</dbReference>
<reference evidence="2 3" key="1">
    <citation type="submission" date="2017-09" db="EMBL/GenBank/DDBJ databases">
        <title>Genome sequencing of Besnoitia besnoiti strain Bb-Ger1.</title>
        <authorList>
            <person name="Schares G."/>
            <person name="Venepally P."/>
            <person name="Lorenzi H.A."/>
        </authorList>
    </citation>
    <scope>NUCLEOTIDE SEQUENCE [LARGE SCALE GENOMIC DNA]</scope>
    <source>
        <strain evidence="2 3">Bb-Ger1</strain>
    </source>
</reference>
<feature type="compositionally biased region" description="Low complexity" evidence="1">
    <location>
        <begin position="2756"/>
        <end position="2769"/>
    </location>
</feature>
<feature type="region of interest" description="Disordered" evidence="1">
    <location>
        <begin position="2040"/>
        <end position="2067"/>
    </location>
</feature>
<feature type="region of interest" description="Disordered" evidence="1">
    <location>
        <begin position="127"/>
        <end position="174"/>
    </location>
</feature>
<dbReference type="STRING" id="94643.A0A2A9MEC2"/>
<dbReference type="OrthoDB" id="332157at2759"/>
<dbReference type="KEGG" id="bbes:BESB_071290"/>
<dbReference type="PANTHER" id="PTHR12277:SF81">
    <property type="entry name" value="PROTEIN ABHD13"/>
    <property type="match status" value="1"/>
</dbReference>
<feature type="region of interest" description="Disordered" evidence="1">
    <location>
        <begin position="89"/>
        <end position="109"/>
    </location>
</feature>
<feature type="compositionally biased region" description="Basic and acidic residues" evidence="1">
    <location>
        <begin position="2229"/>
        <end position="2241"/>
    </location>
</feature>
<feature type="compositionally biased region" description="Polar residues" evidence="1">
    <location>
        <begin position="1136"/>
        <end position="1149"/>
    </location>
</feature>
<feature type="region of interest" description="Disordered" evidence="1">
    <location>
        <begin position="2421"/>
        <end position="2445"/>
    </location>
</feature>
<name>A0A2A9MEC2_BESBE</name>
<feature type="region of interest" description="Disordered" evidence="1">
    <location>
        <begin position="1185"/>
        <end position="1218"/>
    </location>
</feature>
<feature type="compositionally biased region" description="Low complexity" evidence="1">
    <location>
        <begin position="880"/>
        <end position="906"/>
    </location>
</feature>
<feature type="region of interest" description="Disordered" evidence="1">
    <location>
        <begin position="2143"/>
        <end position="2185"/>
    </location>
</feature>
<sequence>MGTTYSNPLVDSTLVFPAPPSSYDMDTPGLLLLRSKYIPSREVPAFLIRPRLTPARRGAGAPFTGSLLSRGLPSRFPLPRAVFASSASGSAEFPDHRPSSSPCLASGKQEGLNSLASDRIRHALLAQAGQGGARQPGLLSRRRSGGSVESNVGGSGLAERASLPPPLSEQGDDSGCPCALAHSGSGALDEACAAEPLDASSSACSLTGDDPTHGSAAGRKEAALHGPGKTFFEETEGTEGDLSGLGTSCDGSGGRRKDGKGFCILYFHGNACDANMMRGWLQILADELGATILIFEYPGYGLLEDYDKSSRGIDLCARIAFEFLVDKLLFPIDRIILCGRSIGTGAAAWLASHLAQCNVQVGGLVLLSPYVSLSAVAADWADAPLALTNVLVHHHWNNEAAIESIPTVPLCIIHGKEDDVIPMAHTKRLWEAARQPPSLRVARFAETDHNVGMSFESFYGDILVPLQVFFRKVSSNLRTKKAAGVTGRRAVETASAARVASRTCSVPALSVDASSPAGVSAGSKTGSSRTRGGAEGSLSASRKAGAGRGGAALGHKREWGRRLASHRLVAGRPQGGREGEGAEGGDVDEARWLSSATSSPPTLTVRIRGKAAEDATPSGESVSGSYGAGGISSQDTRRPSSLSLQDFLAVEAKGSMASFSKTDSNLSSSTWQGPGGDRLRSSRRVPSQRASRSGAASLTRSLTKGETTEHARGKFPVSHSPSHSGIGKWVSLSHSVARHDRRRIPSRPTVAGVGSSASMSAGVEDGARRGSSSSEGIEYPHLDALLSCERAARRSSWTAGDTASRSGHLLVDSGGFAEKRKEGDRGAFKRRGLPGRTVSLSGPLARGVHAPTCGMPGRDSGTGRARDGGAERRRREAGGARDALAPVGRGRTVGRGRLQAEPSGSGPSAGWGDGGEEAREQDCEEDLETEKLRPSLCASCLSSSVVDHHVDASYCVSEDIDDDFSCLAEDADDFALFDDEVSASEDCTEPSETVPSVSALLFEGADPVLDMPLRRIKDESARDAEEGEQVEPAGRDASPWDEGGDPETCESFAEATGDDQTYLNEGGELPRSSSAVRRGLFLRQNPTSATSSVAFPFRGARPQPPHSDNATFPAPLSAPSVALSRRCLPGAASFSRPPTRQGRPQTEGQVTEDVVAAESVARAFFAPDARSLSTMLAGFLQQETSRALQRERTHKRDTDPALSSSPARALRLPRMAGPGDVAFRGRETLLSPAASSLSSASGAGSAASGGSKFFTASLPRLERGLASRKIERPVRLSDSVATEAAHQSFDATGDEAMRLSGGRETDGRGAPGGDGEDTLASKGVKREIRTADLSSAAAATPLRSLSGRRVVRSPESAGRMQQGGDKPEEADAVFTAEAGVSAGSPWRQCSRLLSRQSLHKAAPPPTIASAPSLLHHLPPRAGWLPASPRLFTAPLTSAPPGFASCPLSLPAGSVVDVSCPAKEERGKCAESDAGQAFETLRDELQRISYSSSSSSPRSGLLSRVESSDPAQVGSVVSPSGQRGRDAPGEHAVPVPQRSLPQKDLRRASYSSFAASFCSSSSPPRRAPASAPLCSADVPVVPHGSRPPLLGITQPADCAPLLFASPSSPAFCLRLHAQSLAIPLHPPSEKSPTDACSPYASCSVSSCSFASASSSACSPSSYDASSEQFSSASVEASSCGSSSLLMPSSSSPCSAQGHRDDVCRMAAACPASAFAGAPPSPSASLVSSVYPSAFCSASPSPSAVSPSSASGCNSSHAPAASYPPSAGSLSARGAGPSAPSVVSSEASPSCLSSASSLGAGFHETVLQSTAPPSSAPPPSRAFSPARWRAAPGGRSSSVELQISVAPTFEVPEQTSNGFCFLKYHHEERGDKGGTNRDASESLIEERNETQTCEGAVCETSEAACAADLGADEWRCSRLGGEHEAVAGSAFGDAGHDVGGKKRHDAEEQTATEEALRHTSSVSTFCTTATSSSSARVSTARPAFSSSPCVLPATHAPPPVLLTASPLLGGSCRFRAPQSPLRPDAGGTRLSASLSALSAVCREEEERERRQNSDILPASHNASPSDRRFSLPRTADVFFRPRQSPQATAEAARDLSDAGAGAYSTVGGEDAGAGAYSTVGGDAASHLAEDVSLSADMGTTAEGAAGALTEARDEREAEDHVASSSPVSPRALGGLPSPSIPVSAPEAVPSCSLAKDALETARADEERLSSGAAAATDVGAGGETAEAAEGDFEKKERDADSRAEASAQGDALLGRAVPMDRVPWSQSLFSHIPLCHFMVRAKREQAEGAKDGDCGDGEQSGRIAFFSSPSVRASAGLISSWSPHVLVPAWPKLPTRLPDEGMRSSGTPQQGGGGEETRGWTTPHLKQYSPSLAQPWNPQPTHDKLPRPAGTPPCAPLSPPCLLSPSCAAATGLAFTESTALPAAEPQSPYAPPAPAEATDGGDSVVPLGHADEALRLEAESVEQDGRAGWEQSERERQSDEEGSSCEGARPAEPLSEEPSGEEAEQRALDGVLQYPRPEVPQLPLEDRRLEFLTFVGDSEEHGGAEAAADDDEDELERRPAARAGGAERGDLFAPLVLKDEPTKSEACPPSLKPISEEDEELEGGESQAASPPRLPALLSEDGREEETLPFPFSRDKDGRCASALDSSPVTRQTTCSGLDFLFLHDLEPKKDAESGMSAASAAFARHASYFADDRKNVCSLGQVHEFQDVVMERDDEDNEMDRFHLHASFFASEPNPPSAWLSGDANDPDKIFAALDSPSSCSSSSSSSCSTVGPLTRRQLGGLPQRRCGAGEDDWRGRGHGRSLANTSFSSSVALSRRRRVIRYVKRDDDDVSSILTRDMEPSPTSRDPTRLPSAFQTSPSSPRRRDDEGAHGGILIREVCSERLTPRGTLAREVSTSAPLLSASRATSAALTAAAHAAAAAAAYAEAARALASSEKIEPESTASLASLGRLPAARKSDALAFLEGRLPLPGKCEKALSCLDARRRVSRHCSVVCSRTDSPVGDRARRLERTERYMRSEGGGEARVVEEQRGQEGAVWVMQSAKGSDFETHRERLVLEQKTMGFGATVCAEKKCEHNSRETITTVSYSSSLSCLLSSFLPTQFSLSVSLGGIQKEG</sequence>
<feature type="compositionally biased region" description="Low complexity" evidence="1">
    <location>
        <begin position="750"/>
        <end position="763"/>
    </location>
</feature>
<comment type="caution">
    <text evidence="2">The sequence shown here is derived from an EMBL/GenBank/DDBJ whole genome shotgun (WGS) entry which is preliminary data.</text>
</comment>
<dbReference type="InterPro" id="IPR029058">
    <property type="entry name" value="AB_hydrolase_fold"/>
</dbReference>
<feature type="compositionally biased region" description="Low complexity" evidence="1">
    <location>
        <begin position="2209"/>
        <end position="2225"/>
    </location>
</feature>
<feature type="region of interest" description="Disordered" evidence="1">
    <location>
        <begin position="1130"/>
        <end position="1150"/>
    </location>
</feature>
<feature type="region of interest" description="Disordered" evidence="1">
    <location>
        <begin position="2459"/>
        <end position="2649"/>
    </location>
</feature>
<feature type="region of interest" description="Disordered" evidence="1">
    <location>
        <begin position="1762"/>
        <end position="1784"/>
    </location>
</feature>
<feature type="region of interest" description="Disordered" evidence="1">
    <location>
        <begin position="2755"/>
        <end position="2802"/>
    </location>
</feature>
<feature type="compositionally biased region" description="Low complexity" evidence="1">
    <location>
        <begin position="1488"/>
        <end position="1503"/>
    </location>
</feature>
<organism evidence="2 3">
    <name type="scientific">Besnoitia besnoiti</name>
    <name type="common">Apicomplexan protozoan</name>
    <dbReference type="NCBI Taxonomy" id="94643"/>
    <lineage>
        <taxon>Eukaryota</taxon>
        <taxon>Sar</taxon>
        <taxon>Alveolata</taxon>
        <taxon>Apicomplexa</taxon>
        <taxon>Conoidasida</taxon>
        <taxon>Coccidia</taxon>
        <taxon>Eucoccidiorida</taxon>
        <taxon>Eimeriorina</taxon>
        <taxon>Sarcocystidae</taxon>
        <taxon>Besnoitia</taxon>
    </lineage>
</organism>
<feature type="compositionally biased region" description="Low complexity" evidence="1">
    <location>
        <begin position="135"/>
        <end position="152"/>
    </location>
</feature>
<feature type="region of interest" description="Disordered" evidence="1">
    <location>
        <begin position="1348"/>
        <end position="1367"/>
    </location>
</feature>
<feature type="region of interest" description="Disordered" evidence="1">
    <location>
        <begin position="1092"/>
        <end position="1116"/>
    </location>
</feature>
<feature type="region of interest" description="Disordered" evidence="1">
    <location>
        <begin position="1275"/>
        <end position="1321"/>
    </location>
</feature>
<feature type="compositionally biased region" description="Basic and acidic residues" evidence="1">
    <location>
        <begin position="864"/>
        <end position="879"/>
    </location>
</feature>
<evidence type="ECO:0008006" key="4">
    <source>
        <dbReference type="Google" id="ProtNLM"/>
    </source>
</evidence>
<dbReference type="PANTHER" id="PTHR12277">
    <property type="entry name" value="ALPHA/BETA HYDROLASE DOMAIN-CONTAINING PROTEIN"/>
    <property type="match status" value="1"/>
</dbReference>
<feature type="region of interest" description="Disordered" evidence="1">
    <location>
        <begin position="816"/>
        <end position="927"/>
    </location>
</feature>
<feature type="compositionally biased region" description="Polar residues" evidence="1">
    <location>
        <begin position="2366"/>
        <end position="2378"/>
    </location>
</feature>
<feature type="compositionally biased region" description="Low complexity" evidence="1">
    <location>
        <begin position="593"/>
        <end position="604"/>
    </location>
</feature>
<feature type="compositionally biased region" description="Basic and acidic residues" evidence="1">
    <location>
        <begin position="2148"/>
        <end position="2159"/>
    </location>
</feature>
<feature type="region of interest" description="Disordered" evidence="1">
    <location>
        <begin position="1805"/>
        <end position="1831"/>
    </location>
</feature>
<feature type="compositionally biased region" description="Basic and acidic residues" evidence="1">
    <location>
        <begin position="1188"/>
        <end position="1199"/>
    </location>
</feature>
<feature type="region of interest" description="Disordered" evidence="1">
    <location>
        <begin position="512"/>
        <end position="639"/>
    </location>
</feature>
<feature type="region of interest" description="Disordered" evidence="1">
    <location>
        <begin position="1020"/>
        <end position="1052"/>
    </location>
</feature>
<dbReference type="VEuPathDB" id="ToxoDB:BESB_071290"/>
<feature type="compositionally biased region" description="Basic and acidic residues" evidence="1">
    <location>
        <begin position="2040"/>
        <end position="2050"/>
    </location>
</feature>
<protein>
    <recommendedName>
        <fullName evidence="4">Hydrolase</fullName>
    </recommendedName>
</protein>
<dbReference type="RefSeq" id="XP_029217986.1">
    <property type="nucleotide sequence ID" value="XM_029365502.1"/>
</dbReference>
<feature type="region of interest" description="Disordered" evidence="1">
    <location>
        <begin position="203"/>
        <end position="224"/>
    </location>
</feature>
<accession>A0A2A9MEC2</accession>
<feature type="compositionally biased region" description="Basic and acidic residues" evidence="1">
    <location>
        <begin position="817"/>
        <end position="827"/>
    </location>
</feature>
<feature type="compositionally biased region" description="Polar residues" evidence="1">
    <location>
        <begin position="684"/>
        <end position="705"/>
    </location>
</feature>
<feature type="compositionally biased region" description="Polar residues" evidence="1">
    <location>
        <begin position="659"/>
        <end position="672"/>
    </location>
</feature>
<dbReference type="GeneID" id="40312055"/>
<feature type="compositionally biased region" description="Low complexity" evidence="1">
    <location>
        <begin position="520"/>
        <end position="544"/>
    </location>
</feature>
<keyword evidence="3" id="KW-1185">Reference proteome</keyword>
<feature type="region of interest" description="Disordered" evidence="1">
    <location>
        <begin position="2200"/>
        <end position="2245"/>
    </location>
</feature>
<feature type="region of interest" description="Disordered" evidence="1">
    <location>
        <begin position="1488"/>
        <end position="1543"/>
    </location>
</feature>
<feature type="region of interest" description="Disordered" evidence="1">
    <location>
        <begin position="659"/>
        <end position="775"/>
    </location>
</feature>
<feature type="compositionally biased region" description="Low complexity" evidence="1">
    <location>
        <begin position="1819"/>
        <end position="1830"/>
    </location>
</feature>
<dbReference type="SUPFAM" id="SSF53474">
    <property type="entry name" value="alpha/beta-Hydrolases"/>
    <property type="match status" value="1"/>
</dbReference>
<feature type="compositionally biased region" description="Basic and acidic residues" evidence="1">
    <location>
        <begin position="2554"/>
        <end position="2569"/>
    </location>
</feature>
<dbReference type="EMBL" id="NWUJ01000007">
    <property type="protein sequence ID" value="PFH33977.1"/>
    <property type="molecule type" value="Genomic_DNA"/>
</dbReference>
<feature type="compositionally biased region" description="Basic and acidic residues" evidence="1">
    <location>
        <begin position="2459"/>
        <end position="2478"/>
    </location>
</feature>
<feature type="region of interest" description="Disordered" evidence="1">
    <location>
        <begin position="2834"/>
        <end position="2872"/>
    </location>
</feature>
<feature type="compositionally biased region" description="Basic and acidic residues" evidence="1">
    <location>
        <begin position="1295"/>
        <end position="1307"/>
    </location>
</feature>
<gene>
    <name evidence="2" type="ORF">BESB_071290</name>
</gene>
<feature type="region of interest" description="Disordered" evidence="1">
    <location>
        <begin position="2334"/>
        <end position="2389"/>
    </location>
</feature>
<evidence type="ECO:0000313" key="3">
    <source>
        <dbReference type="Proteomes" id="UP000224006"/>
    </source>
</evidence>
<evidence type="ECO:0000313" key="2">
    <source>
        <dbReference type="EMBL" id="PFH33977.1"/>
    </source>
</evidence>
<evidence type="ECO:0000256" key="1">
    <source>
        <dbReference type="SAM" id="MobiDB-lite"/>
    </source>
</evidence>